<name>A0A4V2NHL8_9BURK</name>
<keyword evidence="3" id="KW-1185">Reference proteome</keyword>
<reference evidence="2 3" key="1">
    <citation type="submission" date="2017-02" db="EMBL/GenBank/DDBJ databases">
        <title>Paraburkholderia sophoroidis sp. nov. and Paraburkholderia steynii sp. nov. rhizobial symbionts of the fynbos legume Hypocalyptus sophoroides.</title>
        <authorList>
            <person name="Steenkamp E.T."/>
            <person name="Beukes C.W."/>
            <person name="Van Zyl E."/>
            <person name="Avontuur J."/>
            <person name="Chan W.Y."/>
            <person name="Hassen A."/>
            <person name="Palmer M."/>
            <person name="Mthombeni L."/>
            <person name="Phalane F."/>
            <person name="Sereme K."/>
            <person name="Venter S.N."/>
        </authorList>
    </citation>
    <scope>NUCLEOTIDE SEQUENCE [LARGE SCALE GENOMIC DNA]</scope>
    <source>
        <strain evidence="2 3">HC1.1ba</strain>
    </source>
</reference>
<dbReference type="Pfam" id="PF13362">
    <property type="entry name" value="Toprim_3"/>
    <property type="match status" value="1"/>
</dbReference>
<dbReference type="AlphaFoldDB" id="A0A4V2NHL8"/>
<evidence type="ECO:0000259" key="1">
    <source>
        <dbReference type="Pfam" id="PF13362"/>
    </source>
</evidence>
<organism evidence="2 3">
    <name type="scientific">Paraburkholderia steynii</name>
    <dbReference type="NCBI Taxonomy" id="1245441"/>
    <lineage>
        <taxon>Bacteria</taxon>
        <taxon>Pseudomonadati</taxon>
        <taxon>Pseudomonadota</taxon>
        <taxon>Betaproteobacteria</taxon>
        <taxon>Burkholderiales</taxon>
        <taxon>Burkholderiaceae</taxon>
        <taxon>Paraburkholderia</taxon>
    </lineage>
</organism>
<dbReference type="Proteomes" id="UP000294200">
    <property type="component" value="Unassembled WGS sequence"/>
</dbReference>
<sequence length="287" mass="31796">MADFISFALSHGVVINRLDDSGRIKRCGTVDHPKSTNGAYMWDGQRGFAFAWDADAEPKWFNDPHAKPWTEEEKRAFATRQDAERRKKVGRYQQAARNAAELMKTAVMGEHNYFHYKGLPLARGLVLPDGGLFVPMRGLSGGLQGAQTIRWDAENRTYEKKMLSGMRAKGAVLKLGPARSNETVLCEGYATGLSIEMAIRQMRLNTQVLVCFSDSNMAFVASSVNGRKFVFADNDKSGAGERAAKQTGLPYCMSEQLGEDANDMHVRSGLMAVCQKVMALRRMDKAA</sequence>
<dbReference type="InterPro" id="IPR006171">
    <property type="entry name" value="TOPRIM_dom"/>
</dbReference>
<protein>
    <recommendedName>
        <fullName evidence="1">Toprim domain-containing protein</fullName>
    </recommendedName>
</protein>
<accession>A0A4V2NHL8</accession>
<evidence type="ECO:0000313" key="2">
    <source>
        <dbReference type="EMBL" id="TCG09328.1"/>
    </source>
</evidence>
<dbReference type="EMBL" id="MWML01000013">
    <property type="protein sequence ID" value="TCG09328.1"/>
    <property type="molecule type" value="Genomic_DNA"/>
</dbReference>
<feature type="domain" description="Toprim" evidence="1">
    <location>
        <begin position="184"/>
        <end position="268"/>
    </location>
</feature>
<evidence type="ECO:0000313" key="3">
    <source>
        <dbReference type="Proteomes" id="UP000294200"/>
    </source>
</evidence>
<proteinExistence type="predicted"/>
<comment type="caution">
    <text evidence="2">The sequence shown here is derived from an EMBL/GenBank/DDBJ whole genome shotgun (WGS) entry which is preliminary data.</text>
</comment>
<gene>
    <name evidence="2" type="ORF">BZM27_05875</name>
</gene>